<sequence length="277" mass="29437">MVLTNGSDANAAVASPSLPLKAKQPITVPKLRQMKEDKQKIVMLTAYDASFSMLMDQAGVDVILVGDSLGNLIQGEDSTLPVTLQQMIYHTKAVHRGLTRSSPSPTVFLIADMPFLCMQSVQQAVTAGATLLAEAGAAMIKIYTCVWSLGLTPQSVHSLGGYKVQGKEESAAEKLVADALAVQQAGAQLLVIECVPEKLGQRLSKTLEIPVIGIGAGPQCDGQVLTSYDILGISGKKYKFTNNFLAETGDGSISTAIANYVADVREGKFPDDKHSFH</sequence>
<evidence type="ECO:0000256" key="1">
    <source>
        <dbReference type="ARBA" id="ARBA00005033"/>
    </source>
</evidence>
<dbReference type="GO" id="GO:0000287">
    <property type="term" value="F:magnesium ion binding"/>
    <property type="evidence" value="ECO:0007669"/>
    <property type="project" value="TreeGrafter"/>
</dbReference>
<dbReference type="GO" id="GO:0003864">
    <property type="term" value="F:3-methyl-2-oxobutanoate hydroxymethyltransferase activity"/>
    <property type="evidence" value="ECO:0007669"/>
    <property type="project" value="UniProtKB-EC"/>
</dbReference>
<name>A0A915DJ81_9BILA</name>
<evidence type="ECO:0000256" key="5">
    <source>
        <dbReference type="ARBA" id="ARBA00049172"/>
    </source>
</evidence>
<comment type="similarity">
    <text evidence="2">Belongs to the PanB family.</text>
</comment>
<dbReference type="Gene3D" id="3.20.20.60">
    <property type="entry name" value="Phosphoenolpyruvate-binding domains"/>
    <property type="match status" value="2"/>
</dbReference>
<evidence type="ECO:0000256" key="4">
    <source>
        <dbReference type="ARBA" id="ARBA00022679"/>
    </source>
</evidence>
<dbReference type="InterPro" id="IPR015813">
    <property type="entry name" value="Pyrv/PenolPyrv_kinase-like_dom"/>
</dbReference>
<evidence type="ECO:0000313" key="6">
    <source>
        <dbReference type="Proteomes" id="UP000887574"/>
    </source>
</evidence>
<reference evidence="7" key="1">
    <citation type="submission" date="2022-11" db="UniProtKB">
        <authorList>
            <consortium name="WormBaseParasite"/>
        </authorList>
    </citation>
    <scope>IDENTIFICATION</scope>
</reference>
<dbReference type="SUPFAM" id="SSF51621">
    <property type="entry name" value="Phosphoenolpyruvate/pyruvate domain"/>
    <property type="match status" value="1"/>
</dbReference>
<accession>A0A915DJ81</accession>
<dbReference type="PIRSF" id="PIRSF000388">
    <property type="entry name" value="Pantoate_hydroxy_MeTrfase"/>
    <property type="match status" value="1"/>
</dbReference>
<evidence type="ECO:0000256" key="2">
    <source>
        <dbReference type="ARBA" id="ARBA00008676"/>
    </source>
</evidence>
<proteinExistence type="inferred from homology"/>
<organism evidence="6 7">
    <name type="scientific">Ditylenchus dipsaci</name>
    <dbReference type="NCBI Taxonomy" id="166011"/>
    <lineage>
        <taxon>Eukaryota</taxon>
        <taxon>Metazoa</taxon>
        <taxon>Ecdysozoa</taxon>
        <taxon>Nematoda</taxon>
        <taxon>Chromadorea</taxon>
        <taxon>Rhabditida</taxon>
        <taxon>Tylenchina</taxon>
        <taxon>Tylenchomorpha</taxon>
        <taxon>Sphaerularioidea</taxon>
        <taxon>Anguinidae</taxon>
        <taxon>Anguininae</taxon>
        <taxon>Ditylenchus</taxon>
    </lineage>
</organism>
<dbReference type="GO" id="GO:0005737">
    <property type="term" value="C:cytoplasm"/>
    <property type="evidence" value="ECO:0007669"/>
    <property type="project" value="TreeGrafter"/>
</dbReference>
<keyword evidence="6" id="KW-1185">Reference proteome</keyword>
<dbReference type="InterPro" id="IPR040442">
    <property type="entry name" value="Pyrv_kinase-like_dom_sf"/>
</dbReference>
<dbReference type="CDD" id="cd06557">
    <property type="entry name" value="KPHMT-like"/>
    <property type="match status" value="1"/>
</dbReference>
<comment type="catalytic activity">
    <reaction evidence="5">
        <text>(6R)-5,10-methylene-5,6,7,8-tetrahydrofolate + 3-methyl-2-oxobutanoate + H2O = 2-dehydropantoate + (6S)-5,6,7,8-tetrahydrofolate</text>
        <dbReference type="Rhea" id="RHEA:11824"/>
        <dbReference type="ChEBI" id="CHEBI:11561"/>
        <dbReference type="ChEBI" id="CHEBI:11851"/>
        <dbReference type="ChEBI" id="CHEBI:15377"/>
        <dbReference type="ChEBI" id="CHEBI:15636"/>
        <dbReference type="ChEBI" id="CHEBI:57453"/>
        <dbReference type="EC" id="2.1.2.11"/>
    </reaction>
</comment>
<dbReference type="AlphaFoldDB" id="A0A915DJ81"/>
<evidence type="ECO:0000313" key="7">
    <source>
        <dbReference type="WBParaSite" id="jg20021"/>
    </source>
</evidence>
<keyword evidence="4" id="KW-0808">Transferase</keyword>
<dbReference type="Proteomes" id="UP000887574">
    <property type="component" value="Unplaced"/>
</dbReference>
<dbReference type="HAMAP" id="MF_00156">
    <property type="entry name" value="PanB"/>
    <property type="match status" value="1"/>
</dbReference>
<dbReference type="EC" id="2.1.2.11" evidence="3"/>
<dbReference type="Pfam" id="PF02548">
    <property type="entry name" value="Pantoate_transf"/>
    <property type="match status" value="1"/>
</dbReference>
<dbReference type="InterPro" id="IPR003700">
    <property type="entry name" value="Pantoate_hydroxy_MeTrfase"/>
</dbReference>
<comment type="pathway">
    <text evidence="1">Cofactor biosynthesis; (R)-pantothenate biosynthesis; (R)-pantoate from 3-methyl-2-oxobutanoate: step 1/2.</text>
</comment>
<dbReference type="PANTHER" id="PTHR20881">
    <property type="entry name" value="3-METHYL-2-OXOBUTANOATE HYDROXYMETHYLTRANSFERASE"/>
    <property type="match status" value="1"/>
</dbReference>
<protein>
    <recommendedName>
        <fullName evidence="3">3-methyl-2-oxobutanoate hydroxymethyltransferase</fullName>
        <ecNumber evidence="3">2.1.2.11</ecNumber>
    </recommendedName>
</protein>
<dbReference type="GO" id="GO:0015940">
    <property type="term" value="P:pantothenate biosynthetic process"/>
    <property type="evidence" value="ECO:0007669"/>
    <property type="project" value="InterPro"/>
</dbReference>
<dbReference type="PANTHER" id="PTHR20881:SF0">
    <property type="entry name" value="3-METHYL-2-OXOBUTANOATE HYDROXYMETHYLTRANSFERASE"/>
    <property type="match status" value="1"/>
</dbReference>
<dbReference type="WBParaSite" id="jg20021">
    <property type="protein sequence ID" value="jg20021"/>
    <property type="gene ID" value="jg20021"/>
</dbReference>
<evidence type="ECO:0000256" key="3">
    <source>
        <dbReference type="ARBA" id="ARBA00012618"/>
    </source>
</evidence>